<feature type="region of interest" description="Disordered" evidence="1">
    <location>
        <begin position="522"/>
        <end position="547"/>
    </location>
</feature>
<dbReference type="Pfam" id="PF14223">
    <property type="entry name" value="Retrotran_gag_2"/>
    <property type="match status" value="1"/>
</dbReference>
<evidence type="ECO:0008006" key="4">
    <source>
        <dbReference type="Google" id="ProtNLM"/>
    </source>
</evidence>
<comment type="caution">
    <text evidence="2">The sequence shown here is derived from an EMBL/GenBank/DDBJ whole genome shotgun (WGS) entry which is preliminary data.</text>
</comment>
<protein>
    <recommendedName>
        <fullName evidence="4">Gag protein</fullName>
    </recommendedName>
</protein>
<keyword evidence="3" id="KW-1185">Reference proteome</keyword>
<feature type="compositionally biased region" description="Gly residues" evidence="1">
    <location>
        <begin position="537"/>
        <end position="547"/>
    </location>
</feature>
<dbReference type="Proteomes" id="UP001152523">
    <property type="component" value="Unassembled WGS sequence"/>
</dbReference>
<name>A0AAV0CLD2_9ASTE</name>
<evidence type="ECO:0000313" key="3">
    <source>
        <dbReference type="Proteomes" id="UP001152523"/>
    </source>
</evidence>
<evidence type="ECO:0000313" key="2">
    <source>
        <dbReference type="EMBL" id="CAH9080062.1"/>
    </source>
</evidence>
<accession>A0AAV0CLD2</accession>
<dbReference type="EMBL" id="CAMAPF010000034">
    <property type="protein sequence ID" value="CAH9080062.1"/>
    <property type="molecule type" value="Genomic_DNA"/>
</dbReference>
<dbReference type="AlphaFoldDB" id="A0AAV0CLD2"/>
<evidence type="ECO:0000256" key="1">
    <source>
        <dbReference type="SAM" id="MobiDB-lite"/>
    </source>
</evidence>
<dbReference type="PANTHER" id="PTHR47481:SF42">
    <property type="entry name" value="RHO GTPASE-ACTIVATING PROTEIN GACK-LIKE"/>
    <property type="match status" value="1"/>
</dbReference>
<reference evidence="2" key="1">
    <citation type="submission" date="2022-07" db="EMBL/GenBank/DDBJ databases">
        <authorList>
            <person name="Macas J."/>
            <person name="Novak P."/>
            <person name="Neumann P."/>
        </authorList>
    </citation>
    <scope>NUCLEOTIDE SEQUENCE</scope>
</reference>
<sequence length="547" mass="59044">MSQEFSMASLTSAFPTPSISVETAVGATPTTDSSSPVITSVPLHHIQPAVSRPSSMPLHNLDPVGLSMPLQSNDPIFSSYAARPYPAGSAYSLFTSLPPQFPWTPVTPSPPPVQQPASSFFGSTFAGSPGVTRPQQDNPLFGSPMAALAQTVSHGIANVGQIVTIKLKAVEDYLTWRTQFESFLVSQGLFGIVDGSIQVPPMYTMDFNNHHIVNTDYYHWLRIDQTIHSWLFATLSRDVLTDVHDIKHSSRIWERLQSRFMSASLPRAMELKRLLSNTKKKENQSMEHYLRDIKNLADALATINSPVTDRELLQYTLSGLGPDYKFISGTISLFPESFPPDILHPRLMEAEQQVLYQRQQDNLPVQQAFGAQVGPAQHGQNGQPGAYRGRGGRGRGGRGRGARGRGRYQPHHFYPQQPHSQQGPPPSAAGGAVFPRPPNVTFGKSVMSTLNINAKSTCGTHYAYAGSSSAEGILGSVPPPVVCQICFSAGHSAIACLSRFSQQSAPALLTPTGENNDALWYPDSGASAHMTSSEGQNFGGGSASGTS</sequence>
<gene>
    <name evidence="2" type="ORF">CEPIT_LOCUS7189</name>
</gene>
<organism evidence="2 3">
    <name type="scientific">Cuscuta epithymum</name>
    <dbReference type="NCBI Taxonomy" id="186058"/>
    <lineage>
        <taxon>Eukaryota</taxon>
        <taxon>Viridiplantae</taxon>
        <taxon>Streptophyta</taxon>
        <taxon>Embryophyta</taxon>
        <taxon>Tracheophyta</taxon>
        <taxon>Spermatophyta</taxon>
        <taxon>Magnoliopsida</taxon>
        <taxon>eudicotyledons</taxon>
        <taxon>Gunneridae</taxon>
        <taxon>Pentapetalae</taxon>
        <taxon>asterids</taxon>
        <taxon>lamiids</taxon>
        <taxon>Solanales</taxon>
        <taxon>Convolvulaceae</taxon>
        <taxon>Cuscuteae</taxon>
        <taxon>Cuscuta</taxon>
        <taxon>Cuscuta subgen. Cuscuta</taxon>
    </lineage>
</organism>
<feature type="region of interest" description="Disordered" evidence="1">
    <location>
        <begin position="374"/>
        <end position="436"/>
    </location>
</feature>
<dbReference type="PANTHER" id="PTHR47481">
    <property type="match status" value="1"/>
</dbReference>
<proteinExistence type="predicted"/>
<feature type="compositionally biased region" description="Basic residues" evidence="1">
    <location>
        <begin position="390"/>
        <end position="410"/>
    </location>
</feature>